<keyword evidence="3" id="KW-1185">Reference proteome</keyword>
<name>A0ABN0UU13_9PSEU</name>
<dbReference type="RefSeq" id="WP_343939727.1">
    <property type="nucleotide sequence ID" value="NZ_BAAABU010000031.1"/>
</dbReference>
<sequence length="129" mass="13644">MTTRSLLTTLVLTAAALASSGTASARQPETRVGQPESSTCDRGEFCAWPGTGYTGRPARLDLETANPGECIPLPDGLVARSFVNNLTRDTTVFQGATCSTEAEFTTYPGKGTYVPDAPFVVRAIEVWGP</sequence>
<dbReference type="Proteomes" id="UP001500416">
    <property type="component" value="Unassembled WGS sequence"/>
</dbReference>
<dbReference type="Pfam" id="PF03995">
    <property type="entry name" value="Inhibitor_I36"/>
    <property type="match status" value="1"/>
</dbReference>
<dbReference type="EMBL" id="BAAABU010000031">
    <property type="protein sequence ID" value="GAA0261399.1"/>
    <property type="molecule type" value="Genomic_DNA"/>
</dbReference>
<evidence type="ECO:0000256" key="1">
    <source>
        <dbReference type="SAM" id="SignalP"/>
    </source>
</evidence>
<feature type="signal peptide" evidence="1">
    <location>
        <begin position="1"/>
        <end position="25"/>
    </location>
</feature>
<protein>
    <submittedName>
        <fullName evidence="2">Peptidase inhibitor family I36 protein</fullName>
    </submittedName>
</protein>
<organism evidence="2 3">
    <name type="scientific">Saccharothrix mutabilis subsp. mutabilis</name>
    <dbReference type="NCBI Taxonomy" id="66855"/>
    <lineage>
        <taxon>Bacteria</taxon>
        <taxon>Bacillati</taxon>
        <taxon>Actinomycetota</taxon>
        <taxon>Actinomycetes</taxon>
        <taxon>Pseudonocardiales</taxon>
        <taxon>Pseudonocardiaceae</taxon>
        <taxon>Saccharothrix</taxon>
    </lineage>
</organism>
<evidence type="ECO:0000313" key="2">
    <source>
        <dbReference type="EMBL" id="GAA0261399.1"/>
    </source>
</evidence>
<keyword evidence="1" id="KW-0732">Signal</keyword>
<accession>A0ABN0UU13</accession>
<evidence type="ECO:0000313" key="3">
    <source>
        <dbReference type="Proteomes" id="UP001500416"/>
    </source>
</evidence>
<proteinExistence type="predicted"/>
<reference evidence="2 3" key="1">
    <citation type="journal article" date="2019" name="Int. J. Syst. Evol. Microbiol.">
        <title>The Global Catalogue of Microorganisms (GCM) 10K type strain sequencing project: providing services to taxonomists for standard genome sequencing and annotation.</title>
        <authorList>
            <consortium name="The Broad Institute Genomics Platform"/>
            <consortium name="The Broad Institute Genome Sequencing Center for Infectious Disease"/>
            <person name="Wu L."/>
            <person name="Ma J."/>
        </authorList>
    </citation>
    <scope>NUCLEOTIDE SEQUENCE [LARGE SCALE GENOMIC DNA]</scope>
    <source>
        <strain evidence="2 3">JCM 3380</strain>
    </source>
</reference>
<comment type="caution">
    <text evidence="2">The sequence shown here is derived from an EMBL/GenBank/DDBJ whole genome shotgun (WGS) entry which is preliminary data.</text>
</comment>
<feature type="chain" id="PRO_5047080417" evidence="1">
    <location>
        <begin position="26"/>
        <end position="129"/>
    </location>
</feature>
<gene>
    <name evidence="2" type="ORF">GCM10010492_73090</name>
</gene>